<keyword evidence="1" id="KW-1133">Transmembrane helix</keyword>
<gene>
    <name evidence="3" type="ORF">GV64_10485</name>
</gene>
<dbReference type="Gene3D" id="3.90.70.80">
    <property type="match status" value="1"/>
</dbReference>
<feature type="transmembrane region" description="Helical" evidence="1">
    <location>
        <begin position="20"/>
        <end position="43"/>
    </location>
</feature>
<protein>
    <recommendedName>
        <fullName evidence="2">OTU domain-containing protein</fullName>
    </recommendedName>
</protein>
<reference evidence="3 4" key="1">
    <citation type="submission" date="2014-06" db="EMBL/GenBank/DDBJ databases">
        <title>Whole Genome Sequences of Three Symbiotic Endozoicomonas Bacteria.</title>
        <authorList>
            <person name="Neave M.J."/>
            <person name="Apprill A."/>
            <person name="Voolstra C.R."/>
        </authorList>
    </citation>
    <scope>NUCLEOTIDE SEQUENCE [LARGE SCALE GENOMIC DNA]</scope>
    <source>
        <strain evidence="3 4">DSM 22380</strain>
    </source>
</reference>
<organism evidence="3 4">
    <name type="scientific">Endozoicomonas elysicola</name>
    <dbReference type="NCBI Taxonomy" id="305900"/>
    <lineage>
        <taxon>Bacteria</taxon>
        <taxon>Pseudomonadati</taxon>
        <taxon>Pseudomonadota</taxon>
        <taxon>Gammaproteobacteria</taxon>
        <taxon>Oceanospirillales</taxon>
        <taxon>Endozoicomonadaceae</taxon>
        <taxon>Endozoicomonas</taxon>
    </lineage>
</organism>
<evidence type="ECO:0000313" key="3">
    <source>
        <dbReference type="EMBL" id="KEI71117.1"/>
    </source>
</evidence>
<feature type="transmembrane region" description="Helical" evidence="1">
    <location>
        <begin position="49"/>
        <end position="67"/>
    </location>
</feature>
<keyword evidence="4" id="KW-1185">Reference proteome</keyword>
<keyword evidence="1" id="KW-0812">Transmembrane</keyword>
<dbReference type="PROSITE" id="PS50802">
    <property type="entry name" value="OTU"/>
    <property type="match status" value="1"/>
</dbReference>
<evidence type="ECO:0000259" key="2">
    <source>
        <dbReference type="PROSITE" id="PS50802"/>
    </source>
</evidence>
<evidence type="ECO:0000256" key="1">
    <source>
        <dbReference type="SAM" id="Phobius"/>
    </source>
</evidence>
<evidence type="ECO:0000313" key="4">
    <source>
        <dbReference type="Proteomes" id="UP000027997"/>
    </source>
</evidence>
<keyword evidence="1" id="KW-0472">Membrane</keyword>
<feature type="domain" description="OTU" evidence="2">
    <location>
        <begin position="103"/>
        <end position="223"/>
    </location>
</feature>
<sequence length="275" mass="30668">MDQSGDIPQTEQPQVSWKRWAVRLLSTAAAIVSAAFALSAIFAGLFTTAAVFGTITVVSTVCAIAAFSQNSNTSTSPHNIDISSEIAAGQTESTPKIVYDQGYEVVDVPGDGNCFFHAATAQCPGWNAHTFRQRIHEEARQWLHEYETNRYLSLNEYESWRDPVAEEDLYSYLTERVDHSGITGLDAISRNGVWMYTVITPLVARALKKPVITVNHTGTILNAANARGFYLPTTDHQLKNLDLNALEDFVLIENINNNHFRGCRKRNFRDFHRSG</sequence>
<dbReference type="Proteomes" id="UP000027997">
    <property type="component" value="Unassembled WGS sequence"/>
</dbReference>
<comment type="caution">
    <text evidence="3">The sequence shown here is derived from an EMBL/GenBank/DDBJ whole genome shotgun (WGS) entry which is preliminary data.</text>
</comment>
<accession>A0A081KAE1</accession>
<dbReference type="AlphaFoldDB" id="A0A081KAE1"/>
<dbReference type="InterPro" id="IPR003323">
    <property type="entry name" value="OTU_dom"/>
</dbReference>
<name>A0A081KAE1_9GAMM</name>
<proteinExistence type="predicted"/>
<dbReference type="EMBL" id="JOJP01000001">
    <property type="protein sequence ID" value="KEI71117.1"/>
    <property type="molecule type" value="Genomic_DNA"/>
</dbReference>